<comment type="caution">
    <text evidence="2">The sequence shown here is derived from an EMBL/GenBank/DDBJ whole genome shotgun (WGS) entry which is preliminary data.</text>
</comment>
<feature type="compositionally biased region" description="Polar residues" evidence="1">
    <location>
        <begin position="195"/>
        <end position="212"/>
    </location>
</feature>
<accession>A0ABQ5G978</accession>
<evidence type="ECO:0000313" key="2">
    <source>
        <dbReference type="EMBL" id="GJT72230.1"/>
    </source>
</evidence>
<proteinExistence type="predicted"/>
<evidence type="ECO:0008006" key="4">
    <source>
        <dbReference type="Google" id="ProtNLM"/>
    </source>
</evidence>
<feature type="region of interest" description="Disordered" evidence="1">
    <location>
        <begin position="195"/>
        <end position="236"/>
    </location>
</feature>
<dbReference type="EMBL" id="BQNB010018239">
    <property type="protein sequence ID" value="GJT72230.1"/>
    <property type="molecule type" value="Genomic_DNA"/>
</dbReference>
<name>A0ABQ5G978_9ASTR</name>
<keyword evidence="3" id="KW-1185">Reference proteome</keyword>
<organism evidence="2 3">
    <name type="scientific">Tanacetum coccineum</name>
    <dbReference type="NCBI Taxonomy" id="301880"/>
    <lineage>
        <taxon>Eukaryota</taxon>
        <taxon>Viridiplantae</taxon>
        <taxon>Streptophyta</taxon>
        <taxon>Embryophyta</taxon>
        <taxon>Tracheophyta</taxon>
        <taxon>Spermatophyta</taxon>
        <taxon>Magnoliopsida</taxon>
        <taxon>eudicotyledons</taxon>
        <taxon>Gunneridae</taxon>
        <taxon>Pentapetalae</taxon>
        <taxon>asterids</taxon>
        <taxon>campanulids</taxon>
        <taxon>Asterales</taxon>
        <taxon>Asteraceae</taxon>
        <taxon>Asteroideae</taxon>
        <taxon>Anthemideae</taxon>
        <taxon>Anthemidinae</taxon>
        <taxon>Tanacetum</taxon>
    </lineage>
</organism>
<evidence type="ECO:0000313" key="3">
    <source>
        <dbReference type="Proteomes" id="UP001151760"/>
    </source>
</evidence>
<reference evidence="2" key="1">
    <citation type="journal article" date="2022" name="Int. J. Mol. Sci.">
        <title>Draft Genome of Tanacetum Coccineum: Genomic Comparison of Closely Related Tanacetum-Family Plants.</title>
        <authorList>
            <person name="Yamashiro T."/>
            <person name="Shiraishi A."/>
            <person name="Nakayama K."/>
            <person name="Satake H."/>
        </authorList>
    </citation>
    <scope>NUCLEOTIDE SEQUENCE</scope>
</reference>
<gene>
    <name evidence="2" type="ORF">Tco_1031516</name>
</gene>
<evidence type="ECO:0000256" key="1">
    <source>
        <dbReference type="SAM" id="MobiDB-lite"/>
    </source>
</evidence>
<protein>
    <recommendedName>
        <fullName evidence="4">Zinc knuckle CX2CX4HX4C</fullName>
    </recommendedName>
</protein>
<dbReference type="Proteomes" id="UP001151760">
    <property type="component" value="Unassembled WGS sequence"/>
</dbReference>
<reference evidence="2" key="2">
    <citation type="submission" date="2022-01" db="EMBL/GenBank/DDBJ databases">
        <authorList>
            <person name="Yamashiro T."/>
            <person name="Shiraishi A."/>
            <person name="Satake H."/>
            <person name="Nakayama K."/>
        </authorList>
    </citation>
    <scope>NUCLEOTIDE SEQUENCE</scope>
</reference>
<feature type="region of interest" description="Disordered" evidence="1">
    <location>
        <begin position="1"/>
        <end position="46"/>
    </location>
</feature>
<sequence length="264" mass="28099">MERGFLTVKRRGSGSVVKDKRGSADVANPLGKQGVLPGTNSTPTGVNSVPNDLESCPTVSEAHGIDSPANANQEYTNDAGTKVGPTPTGNTPVIFSCACCKVFGHVQNEYPKNIDSDMVKNIKKANQATRGVSVGRKMGFKSVKQVYRQVSNKNNVNTSGNTKKDMEPTIEVSNSNPFDLLNSVENDVDLGTNGGTSKLASKKANSSGSSFWNGKPLAKVDSSGDHDSEDEVASVDNEMANFQASKKVGYGTNSLLEQWKETYV</sequence>